<evidence type="ECO:0000313" key="2">
    <source>
        <dbReference type="Proteomes" id="UP000076962"/>
    </source>
</evidence>
<protein>
    <submittedName>
        <fullName evidence="1">Uncharacterized protein</fullName>
    </submittedName>
</protein>
<evidence type="ECO:0000313" key="1">
    <source>
        <dbReference type="EMBL" id="OAD18907.1"/>
    </source>
</evidence>
<dbReference type="Proteomes" id="UP000076962">
    <property type="component" value="Unassembled WGS sequence"/>
</dbReference>
<comment type="caution">
    <text evidence="1">The sequence shown here is derived from an EMBL/GenBank/DDBJ whole genome shotgun (WGS) entry which is preliminary data.</text>
</comment>
<sequence length="92" mass="10681">MLSIRGIYTGKEIKPLENVHALPNVRVIITFLDDEADHIEPNTEKWESYAQKTPTEVFLDKCKGWEDTRSPEEIITEIYASRTSAERKVQLF</sequence>
<name>A0A176RT67_9GAMM</name>
<reference evidence="1 2" key="1">
    <citation type="submission" date="2016-05" db="EMBL/GenBank/DDBJ databases">
        <title>Single-cell genome of chain-forming Candidatus Thiomargarita nelsonii and comparison to other large sulfur-oxidizing bacteria.</title>
        <authorList>
            <person name="Winkel M."/>
            <person name="Salman V."/>
            <person name="Woyke T."/>
            <person name="Schulz-Vogt H."/>
            <person name="Richter M."/>
            <person name="Flood B."/>
            <person name="Bailey J."/>
            <person name="Amann R."/>
            <person name="Mussmann M."/>
        </authorList>
    </citation>
    <scope>NUCLEOTIDE SEQUENCE [LARGE SCALE GENOMIC DNA]</scope>
    <source>
        <strain evidence="1 2">THI036</strain>
    </source>
</reference>
<dbReference type="EMBL" id="LUTY01003033">
    <property type="protein sequence ID" value="OAD18907.1"/>
    <property type="molecule type" value="Genomic_DNA"/>
</dbReference>
<organism evidence="1 2">
    <name type="scientific">Candidatus Thiomargarita nelsonii</name>
    <dbReference type="NCBI Taxonomy" id="1003181"/>
    <lineage>
        <taxon>Bacteria</taxon>
        <taxon>Pseudomonadati</taxon>
        <taxon>Pseudomonadota</taxon>
        <taxon>Gammaproteobacteria</taxon>
        <taxon>Thiotrichales</taxon>
        <taxon>Thiotrichaceae</taxon>
        <taxon>Thiomargarita</taxon>
    </lineage>
</organism>
<proteinExistence type="predicted"/>
<dbReference type="AlphaFoldDB" id="A0A176RT67"/>
<accession>A0A176RT67</accession>
<keyword evidence="2" id="KW-1185">Reference proteome</keyword>
<gene>
    <name evidence="1" type="ORF">THIOM_005487</name>
</gene>